<keyword evidence="5 18" id="KW-0479">Metal-binding</keyword>
<evidence type="ECO:0000256" key="6">
    <source>
        <dbReference type="ARBA" id="ARBA00022741"/>
    </source>
</evidence>
<feature type="binding site" evidence="18">
    <location>
        <begin position="118"/>
        <end position="124"/>
    </location>
    <ligand>
        <name>(6S)-NADPHX</name>
        <dbReference type="ChEBI" id="CHEBI:64076"/>
    </ligand>
</feature>
<keyword evidence="13" id="KW-0511">Multifunctional enzyme</keyword>
<dbReference type="PROSITE" id="PS51385">
    <property type="entry name" value="YJEF_N"/>
    <property type="match status" value="1"/>
</dbReference>
<dbReference type="GO" id="GO:0005524">
    <property type="term" value="F:ATP binding"/>
    <property type="evidence" value="ECO:0007669"/>
    <property type="project" value="UniProtKB-UniRule"/>
</dbReference>
<name>A0A1I5PV98_9SPHN</name>
<dbReference type="CDD" id="cd01171">
    <property type="entry name" value="YXKO-related"/>
    <property type="match status" value="1"/>
</dbReference>
<evidence type="ECO:0000256" key="14">
    <source>
        <dbReference type="ARBA" id="ARBA00025153"/>
    </source>
</evidence>
<evidence type="ECO:0000256" key="9">
    <source>
        <dbReference type="ARBA" id="ARBA00022958"/>
    </source>
</evidence>
<keyword evidence="8 17" id="KW-0521">NADP</keyword>
<dbReference type="NCBIfam" id="TIGR00196">
    <property type="entry name" value="yjeF_cterm"/>
    <property type="match status" value="1"/>
</dbReference>
<reference evidence="22 23" key="1">
    <citation type="submission" date="2016-10" db="EMBL/GenBank/DDBJ databases">
        <authorList>
            <person name="de Groot N.N."/>
        </authorList>
    </citation>
    <scope>NUCLEOTIDE SEQUENCE [LARGE SCALE GENOMIC DNA]</scope>
    <source>
        <strain evidence="22 23">CGMCC 1.9113</strain>
    </source>
</reference>
<feature type="binding site" evidence="18">
    <location>
        <position position="147"/>
    </location>
    <ligand>
        <name>(6S)-NADPHX</name>
        <dbReference type="ChEBI" id="CHEBI:64076"/>
    </ligand>
</feature>
<dbReference type="InterPro" id="IPR000631">
    <property type="entry name" value="CARKD"/>
</dbReference>
<dbReference type="InterPro" id="IPR017953">
    <property type="entry name" value="Carbohydrate_kinase_pred_CS"/>
</dbReference>
<feature type="binding site" evidence="18">
    <location>
        <position position="150"/>
    </location>
    <ligand>
        <name>K(+)</name>
        <dbReference type="ChEBI" id="CHEBI:29103"/>
    </ligand>
</feature>
<dbReference type="Gene3D" id="3.40.1190.20">
    <property type="match status" value="1"/>
</dbReference>
<dbReference type="Proteomes" id="UP000199586">
    <property type="component" value="Unassembled WGS sequence"/>
</dbReference>
<protein>
    <recommendedName>
        <fullName evidence="19">Bifunctional NAD(P)H-hydrate repair enzyme</fullName>
    </recommendedName>
    <alternativeName>
        <fullName evidence="19">Nicotinamide nucleotide repair protein</fullName>
    </alternativeName>
    <domain>
        <recommendedName>
            <fullName evidence="19">ADP-dependent (S)-NAD(P)H-hydrate dehydratase</fullName>
            <ecNumber evidence="19">4.2.1.136</ecNumber>
        </recommendedName>
        <alternativeName>
            <fullName evidence="19">ADP-dependent NAD(P)HX dehydratase</fullName>
        </alternativeName>
    </domain>
    <domain>
        <recommendedName>
            <fullName evidence="19">NAD(P)H-hydrate epimerase</fullName>
            <ecNumber evidence="19">5.1.99.6</ecNumber>
        </recommendedName>
    </domain>
</protein>
<evidence type="ECO:0000256" key="19">
    <source>
        <dbReference type="PIRNR" id="PIRNR017184"/>
    </source>
</evidence>
<dbReference type="GO" id="GO:0016301">
    <property type="term" value="F:kinase activity"/>
    <property type="evidence" value="ECO:0007669"/>
    <property type="project" value="UniProtKB-KW"/>
</dbReference>
<dbReference type="GO" id="GO:0110051">
    <property type="term" value="P:metabolite repair"/>
    <property type="evidence" value="ECO:0007669"/>
    <property type="project" value="TreeGrafter"/>
</dbReference>
<feature type="binding site" evidence="18">
    <location>
        <position position="58"/>
    </location>
    <ligand>
        <name>K(+)</name>
        <dbReference type="ChEBI" id="CHEBI:29103"/>
    </ligand>
</feature>
<evidence type="ECO:0000256" key="18">
    <source>
        <dbReference type="HAMAP-Rule" id="MF_01966"/>
    </source>
</evidence>
<keyword evidence="22" id="KW-0418">Kinase</keyword>
<dbReference type="InterPro" id="IPR030677">
    <property type="entry name" value="Nnr"/>
</dbReference>
<dbReference type="GO" id="GO:0052856">
    <property type="term" value="F:NAD(P)HX epimerase activity"/>
    <property type="evidence" value="ECO:0007669"/>
    <property type="project" value="UniProtKB-UniRule"/>
</dbReference>
<proteinExistence type="inferred from homology"/>
<organism evidence="22 23">
    <name type="scientific">Sphingomonas rubra</name>
    <dbReference type="NCBI Taxonomy" id="634430"/>
    <lineage>
        <taxon>Bacteria</taxon>
        <taxon>Pseudomonadati</taxon>
        <taxon>Pseudomonadota</taxon>
        <taxon>Alphaproteobacteria</taxon>
        <taxon>Sphingomonadales</taxon>
        <taxon>Sphingomonadaceae</taxon>
        <taxon>Sphingomonas</taxon>
    </lineage>
</organism>
<feature type="binding site" evidence="17">
    <location>
        <position position="289"/>
    </location>
    <ligand>
        <name>(6S)-NADPHX</name>
        <dbReference type="ChEBI" id="CHEBI:64076"/>
    </ligand>
</feature>
<dbReference type="RefSeq" id="WP_093330247.1">
    <property type="nucleotide sequence ID" value="NZ_FOXP01000001.1"/>
</dbReference>
<evidence type="ECO:0000256" key="17">
    <source>
        <dbReference type="HAMAP-Rule" id="MF_01965"/>
    </source>
</evidence>
<evidence type="ECO:0000313" key="22">
    <source>
        <dbReference type="EMBL" id="SFP37922.1"/>
    </source>
</evidence>
<dbReference type="Pfam" id="PF03853">
    <property type="entry name" value="YjeF_N"/>
    <property type="match status" value="1"/>
</dbReference>
<feature type="binding site" evidence="18">
    <location>
        <position position="114"/>
    </location>
    <ligand>
        <name>K(+)</name>
        <dbReference type="ChEBI" id="CHEBI:29103"/>
    </ligand>
</feature>
<dbReference type="Gene3D" id="3.40.50.10260">
    <property type="entry name" value="YjeF N-terminal domain"/>
    <property type="match status" value="1"/>
</dbReference>
<feature type="binding site" evidence="17">
    <location>
        <position position="400"/>
    </location>
    <ligand>
        <name>(6S)-NADPHX</name>
        <dbReference type="ChEBI" id="CHEBI:64076"/>
    </ligand>
</feature>
<comment type="cofactor">
    <cofactor evidence="18 19">
        <name>K(+)</name>
        <dbReference type="ChEBI" id="CHEBI:29103"/>
    </cofactor>
    <text evidence="18 19">Binds 1 potassium ion per subunit.</text>
</comment>
<sequence length="451" mass="44867">MIPPDGQPILTAAAMRAAEQAHGDLSALMDRAGRAVAQAVARLAGPSPVLILCGPGNNGGDGYVAAAALAAAGHAVRLAAVAPPTTDLARAAAARWTGRVETLANAQPAPVLVDALFGTGLSRLLGHAITAPWHRLAAAAQLHVAVDLPSGIASDDGAVLSTPPPAQVTLALAALKPAHLLQPAARYAGTVRLLDLGIAAPSSCHAIAAPTLPEPGPDSHKFTRGMVAVVGGAMAGAGELAALAAMRAGAGYVVHLGDGQGPPHALVRKPWSPAALDDPRIGAVVIGPGLGRDAAAHTRLDAALATDRPLVIDGDALHLLDLDRLADRQAAAILTPHAGEFAALFGKGQGSKIDRTLAAAARARAIVVHKGPDTVIAAPDGRAVVAGDADDWLSTAGSGDVLAGATGATLASGVAALDAAAAAVWLHGRAARRCGRSFIADDLAAALSRVR</sequence>
<evidence type="ECO:0000256" key="4">
    <source>
        <dbReference type="ARBA" id="ARBA00009524"/>
    </source>
</evidence>
<dbReference type="PIRSF" id="PIRSF017184">
    <property type="entry name" value="Nnr"/>
    <property type="match status" value="1"/>
</dbReference>
<comment type="cofactor">
    <cofactor evidence="17">
        <name>Mg(2+)</name>
        <dbReference type="ChEBI" id="CHEBI:18420"/>
    </cofactor>
</comment>
<dbReference type="OrthoDB" id="9806925at2"/>
<comment type="subunit">
    <text evidence="17">Homotetramer.</text>
</comment>
<comment type="similarity">
    <text evidence="18">Belongs to the NnrE/AIBP family.</text>
</comment>
<comment type="function">
    <text evidence="18">Catalyzes the epimerization of the S- and R-forms of NAD(P)HX, a damaged form of NAD(P)H that is a result of enzymatic or heat-dependent hydration. This is a prerequisite for the S-specific NAD(P)H-hydrate dehydratase to allow the repair of both epimers of NAD(P)HX.</text>
</comment>
<comment type="similarity">
    <text evidence="3 19">In the N-terminal section; belongs to the NnrE/AIBP family.</text>
</comment>
<evidence type="ECO:0000256" key="15">
    <source>
        <dbReference type="ARBA" id="ARBA00048238"/>
    </source>
</evidence>
<comment type="similarity">
    <text evidence="4 19">In the C-terminal section; belongs to the NnrD/CARKD family.</text>
</comment>
<feature type="binding site" evidence="17">
    <location>
        <position position="237"/>
    </location>
    <ligand>
        <name>(6S)-NADPHX</name>
        <dbReference type="ChEBI" id="CHEBI:64076"/>
    </ligand>
</feature>
<comment type="caution">
    <text evidence="18">Lacks conserved residue(s) required for the propagation of feature annotation.</text>
</comment>
<evidence type="ECO:0000313" key="23">
    <source>
        <dbReference type="Proteomes" id="UP000199586"/>
    </source>
</evidence>
<comment type="catalytic activity">
    <reaction evidence="2 18 19">
        <text>(6R)-NADPHX = (6S)-NADPHX</text>
        <dbReference type="Rhea" id="RHEA:32227"/>
        <dbReference type="ChEBI" id="CHEBI:64076"/>
        <dbReference type="ChEBI" id="CHEBI:64077"/>
        <dbReference type="EC" id="5.1.99.6"/>
    </reaction>
</comment>
<keyword evidence="10 17" id="KW-0520">NAD</keyword>
<feature type="domain" description="YjeF N-terminal" evidence="21">
    <location>
        <begin position="11"/>
        <end position="204"/>
    </location>
</feature>
<comment type="similarity">
    <text evidence="17">Belongs to the NnrD/CARKD family.</text>
</comment>
<evidence type="ECO:0000256" key="2">
    <source>
        <dbReference type="ARBA" id="ARBA00000909"/>
    </source>
</evidence>
<feature type="binding site" evidence="17">
    <location>
        <position position="399"/>
    </location>
    <ligand>
        <name>AMP</name>
        <dbReference type="ChEBI" id="CHEBI:456215"/>
    </ligand>
</feature>
<evidence type="ECO:0000256" key="16">
    <source>
        <dbReference type="ARBA" id="ARBA00049209"/>
    </source>
</evidence>
<accession>A0A1I5PV98</accession>
<evidence type="ECO:0000256" key="12">
    <source>
        <dbReference type="ARBA" id="ARBA00023239"/>
    </source>
</evidence>
<dbReference type="SUPFAM" id="SSF64153">
    <property type="entry name" value="YjeF N-terminal domain-like"/>
    <property type="match status" value="1"/>
</dbReference>
<feature type="domain" description="YjeF C-terminal" evidence="20">
    <location>
        <begin position="204"/>
        <end position="451"/>
    </location>
</feature>
<dbReference type="HAMAP" id="MF_01966">
    <property type="entry name" value="NADHX_epimerase"/>
    <property type="match status" value="1"/>
</dbReference>
<evidence type="ECO:0000256" key="7">
    <source>
        <dbReference type="ARBA" id="ARBA00022840"/>
    </source>
</evidence>
<dbReference type="PROSITE" id="PS01049">
    <property type="entry name" value="YJEF_C_1"/>
    <property type="match status" value="1"/>
</dbReference>
<comment type="function">
    <text evidence="14 19">Bifunctional enzyme that catalyzes the epimerization of the S- and R-forms of NAD(P)HX and the dehydration of the S-form of NAD(P)HX at the expense of ADP, which is converted to AMP. This allows the repair of both epimers of NAD(P)HX, a damaged form of NAD(P)H that is a result of enzymatic or heat-dependent hydration.</text>
</comment>
<keyword evidence="11 18" id="KW-0413">Isomerase</keyword>
<evidence type="ECO:0000256" key="1">
    <source>
        <dbReference type="ARBA" id="ARBA00000013"/>
    </source>
</evidence>
<dbReference type="PANTHER" id="PTHR12592:SF0">
    <property type="entry name" value="ATP-DEPENDENT (S)-NAD(P)H-HYDRATE DEHYDRATASE"/>
    <property type="match status" value="1"/>
</dbReference>
<keyword evidence="22" id="KW-0808">Transferase</keyword>
<dbReference type="EMBL" id="FOXP01000001">
    <property type="protein sequence ID" value="SFP37922.1"/>
    <property type="molecule type" value="Genomic_DNA"/>
</dbReference>
<dbReference type="InterPro" id="IPR036652">
    <property type="entry name" value="YjeF_N_dom_sf"/>
</dbReference>
<dbReference type="GO" id="GO:0046496">
    <property type="term" value="P:nicotinamide nucleotide metabolic process"/>
    <property type="evidence" value="ECO:0007669"/>
    <property type="project" value="UniProtKB-UniRule"/>
</dbReference>
<dbReference type="InterPro" id="IPR029056">
    <property type="entry name" value="Ribokinase-like"/>
</dbReference>
<dbReference type="STRING" id="634430.SAMN04488241_101253"/>
<keyword evidence="6 17" id="KW-0547">Nucleotide-binding</keyword>
<feature type="binding site" evidence="17">
    <location>
        <begin position="370"/>
        <end position="374"/>
    </location>
    <ligand>
        <name>AMP</name>
        <dbReference type="ChEBI" id="CHEBI:456215"/>
    </ligand>
</feature>
<evidence type="ECO:0000256" key="8">
    <source>
        <dbReference type="ARBA" id="ARBA00022857"/>
    </source>
</evidence>
<dbReference type="GO" id="GO:0046872">
    <property type="term" value="F:metal ion binding"/>
    <property type="evidence" value="ECO:0007669"/>
    <property type="project" value="UniProtKB-UniRule"/>
</dbReference>
<dbReference type="NCBIfam" id="TIGR00197">
    <property type="entry name" value="yjeF_nterm"/>
    <property type="match status" value="1"/>
</dbReference>
<evidence type="ECO:0000256" key="10">
    <source>
        <dbReference type="ARBA" id="ARBA00023027"/>
    </source>
</evidence>
<dbReference type="EC" id="4.2.1.136" evidence="19"/>
<dbReference type="EC" id="5.1.99.6" evidence="19"/>
<dbReference type="GO" id="GO:0052855">
    <property type="term" value="F:ADP-dependent NAD(P)H-hydrate dehydratase activity"/>
    <property type="evidence" value="ECO:0007669"/>
    <property type="project" value="UniProtKB-UniRule"/>
</dbReference>
<keyword evidence="23" id="KW-1185">Reference proteome</keyword>
<dbReference type="PANTHER" id="PTHR12592">
    <property type="entry name" value="ATP-DEPENDENT (S)-NAD(P)H-HYDRATE DEHYDRATASE FAMILY MEMBER"/>
    <property type="match status" value="1"/>
</dbReference>
<evidence type="ECO:0000256" key="3">
    <source>
        <dbReference type="ARBA" id="ARBA00006001"/>
    </source>
</evidence>
<comment type="catalytic activity">
    <reaction evidence="16 17 19">
        <text>(6S)-NADPHX + ADP = AMP + phosphate + NADPH + H(+)</text>
        <dbReference type="Rhea" id="RHEA:32235"/>
        <dbReference type="ChEBI" id="CHEBI:15378"/>
        <dbReference type="ChEBI" id="CHEBI:43474"/>
        <dbReference type="ChEBI" id="CHEBI:57783"/>
        <dbReference type="ChEBI" id="CHEBI:64076"/>
        <dbReference type="ChEBI" id="CHEBI:456215"/>
        <dbReference type="ChEBI" id="CHEBI:456216"/>
        <dbReference type="EC" id="4.2.1.136"/>
    </reaction>
</comment>
<evidence type="ECO:0000259" key="21">
    <source>
        <dbReference type="PROSITE" id="PS51385"/>
    </source>
</evidence>
<gene>
    <name evidence="18" type="primary">nnrE</name>
    <name evidence="17" type="synonym">nnrD</name>
    <name evidence="22" type="ORF">SAMN04488241_101253</name>
</gene>
<keyword evidence="9 18" id="KW-0630">Potassium</keyword>
<keyword evidence="12 17" id="KW-0456">Lyase</keyword>
<comment type="catalytic activity">
    <reaction evidence="1 18 19">
        <text>(6R)-NADHX = (6S)-NADHX</text>
        <dbReference type="Rhea" id="RHEA:32215"/>
        <dbReference type="ChEBI" id="CHEBI:64074"/>
        <dbReference type="ChEBI" id="CHEBI:64075"/>
        <dbReference type="EC" id="5.1.99.6"/>
    </reaction>
</comment>
<comment type="catalytic activity">
    <reaction evidence="15 17 19">
        <text>(6S)-NADHX + ADP = AMP + phosphate + NADH + H(+)</text>
        <dbReference type="Rhea" id="RHEA:32223"/>
        <dbReference type="ChEBI" id="CHEBI:15378"/>
        <dbReference type="ChEBI" id="CHEBI:43474"/>
        <dbReference type="ChEBI" id="CHEBI:57945"/>
        <dbReference type="ChEBI" id="CHEBI:64074"/>
        <dbReference type="ChEBI" id="CHEBI:456215"/>
        <dbReference type="ChEBI" id="CHEBI:456216"/>
        <dbReference type="EC" id="4.2.1.136"/>
    </reaction>
</comment>
<evidence type="ECO:0000259" key="20">
    <source>
        <dbReference type="PROSITE" id="PS51383"/>
    </source>
</evidence>
<dbReference type="HAMAP" id="MF_01965">
    <property type="entry name" value="NADHX_dehydratase"/>
    <property type="match status" value="1"/>
</dbReference>
<dbReference type="Pfam" id="PF01256">
    <property type="entry name" value="Carb_kinase"/>
    <property type="match status" value="1"/>
</dbReference>
<feature type="binding site" evidence="17">
    <location>
        <position position="337"/>
    </location>
    <ligand>
        <name>(6S)-NADPHX</name>
        <dbReference type="ChEBI" id="CHEBI:64076"/>
    </ligand>
</feature>
<evidence type="ECO:0000256" key="11">
    <source>
        <dbReference type="ARBA" id="ARBA00023235"/>
    </source>
</evidence>
<feature type="binding site" evidence="18">
    <location>
        <begin position="57"/>
        <end position="61"/>
    </location>
    <ligand>
        <name>(6S)-NADPHX</name>
        <dbReference type="ChEBI" id="CHEBI:64076"/>
    </ligand>
</feature>
<evidence type="ECO:0000256" key="13">
    <source>
        <dbReference type="ARBA" id="ARBA00023268"/>
    </source>
</evidence>
<dbReference type="AlphaFoldDB" id="A0A1I5PV98"/>
<dbReference type="PROSITE" id="PS51383">
    <property type="entry name" value="YJEF_C_3"/>
    <property type="match status" value="1"/>
</dbReference>
<keyword evidence="7 17" id="KW-0067">ATP-binding</keyword>
<dbReference type="SUPFAM" id="SSF53613">
    <property type="entry name" value="Ribokinase-like"/>
    <property type="match status" value="1"/>
</dbReference>
<comment type="function">
    <text evidence="17">Catalyzes the dehydration of the S-form of NAD(P)HX at the expense of ADP, which is converted to AMP. Together with NAD(P)HX epimerase, which catalyzes the epimerization of the S- and R-forms, the enzyme allows the repair of both epimers of NAD(P)HX, a damaged form of NAD(P)H that is a result of enzymatic or heat-dependent hydration.</text>
</comment>
<dbReference type="InterPro" id="IPR004443">
    <property type="entry name" value="YjeF_N_dom"/>
</dbReference>
<evidence type="ECO:0000256" key="5">
    <source>
        <dbReference type="ARBA" id="ARBA00022723"/>
    </source>
</evidence>